<dbReference type="Proteomes" id="UP000190423">
    <property type="component" value="Unassembled WGS sequence"/>
</dbReference>
<dbReference type="SUPFAM" id="SSF55347">
    <property type="entry name" value="Glyceraldehyde-3-phosphate dehydrogenase-like, C-terminal domain"/>
    <property type="match status" value="1"/>
</dbReference>
<dbReference type="InterPro" id="IPR045865">
    <property type="entry name" value="ACT-like_dom_sf"/>
</dbReference>
<dbReference type="GO" id="GO:0009089">
    <property type="term" value="P:lysine biosynthetic process via diaminopimelate"/>
    <property type="evidence" value="ECO:0007669"/>
    <property type="project" value="UniProtKB-UniPathway"/>
</dbReference>
<dbReference type="EMBL" id="FUWG01000012">
    <property type="protein sequence ID" value="SJZ56278.1"/>
    <property type="molecule type" value="Genomic_DNA"/>
</dbReference>
<evidence type="ECO:0000259" key="27">
    <source>
        <dbReference type="PROSITE" id="PS51671"/>
    </source>
</evidence>
<dbReference type="AlphaFoldDB" id="A0A1T4LP29"/>
<reference evidence="28 29" key="1">
    <citation type="submission" date="2017-02" db="EMBL/GenBank/DDBJ databases">
        <authorList>
            <person name="Peterson S.W."/>
        </authorList>
    </citation>
    <scope>NUCLEOTIDE SEQUENCE [LARGE SCALE GENOMIC DNA]</scope>
    <source>
        <strain evidence="28 29">ATCC BAA-908</strain>
    </source>
</reference>
<evidence type="ECO:0000256" key="2">
    <source>
        <dbReference type="ARBA" id="ARBA00004766"/>
    </source>
</evidence>
<evidence type="ECO:0000256" key="9">
    <source>
        <dbReference type="ARBA" id="ARBA00011881"/>
    </source>
</evidence>
<dbReference type="PANTHER" id="PTHR43070:SF3">
    <property type="entry name" value="HOMOSERINE DEHYDROGENASE"/>
    <property type="match status" value="1"/>
</dbReference>
<dbReference type="GO" id="GO:0046872">
    <property type="term" value="F:metal ion binding"/>
    <property type="evidence" value="ECO:0007669"/>
    <property type="project" value="UniProtKB-KW"/>
</dbReference>
<dbReference type="SUPFAM" id="SSF55021">
    <property type="entry name" value="ACT-like"/>
    <property type="match status" value="2"/>
</dbReference>
<comment type="similarity">
    <text evidence="7">In the C-terminal section; belongs to the homoserine dehydrogenase family.</text>
</comment>
<comment type="pathway">
    <text evidence="5">Amino-acid biosynthesis; L-methionine biosynthesis via de novo pathway; L-homoserine from L-aspartate: step 3/3.</text>
</comment>
<evidence type="ECO:0000256" key="12">
    <source>
        <dbReference type="ARBA" id="ARBA00022697"/>
    </source>
</evidence>
<dbReference type="Pfam" id="PF03447">
    <property type="entry name" value="NAD_binding_3"/>
    <property type="match status" value="1"/>
</dbReference>
<keyword evidence="29" id="KW-1185">Reference proteome</keyword>
<keyword evidence="11" id="KW-0808">Transferase</keyword>
<keyword evidence="12" id="KW-0791">Threonine biosynthesis</keyword>
<dbReference type="Gene3D" id="3.40.50.720">
    <property type="entry name" value="NAD(P)-binding Rossmann-like Domain"/>
    <property type="match status" value="1"/>
</dbReference>
<dbReference type="PANTHER" id="PTHR43070">
    <property type="match status" value="1"/>
</dbReference>
<evidence type="ECO:0000256" key="6">
    <source>
        <dbReference type="ARBA" id="ARBA00005139"/>
    </source>
</evidence>
<evidence type="ECO:0000256" key="20">
    <source>
        <dbReference type="ARBA" id="ARBA00023053"/>
    </source>
</evidence>
<dbReference type="Gene3D" id="1.20.120.1320">
    <property type="entry name" value="Aspartokinase, catalytic domain"/>
    <property type="match status" value="1"/>
</dbReference>
<evidence type="ECO:0000256" key="23">
    <source>
        <dbReference type="ARBA" id="ARBA00044938"/>
    </source>
</evidence>
<dbReference type="UniPathway" id="UPA00051">
    <property type="reaction ID" value="UER00462"/>
</dbReference>
<dbReference type="GO" id="GO:0005524">
    <property type="term" value="F:ATP binding"/>
    <property type="evidence" value="ECO:0007669"/>
    <property type="project" value="UniProtKB-KW"/>
</dbReference>
<dbReference type="Pfam" id="PF22468">
    <property type="entry name" value="ACT_9"/>
    <property type="match status" value="2"/>
</dbReference>
<evidence type="ECO:0000256" key="19">
    <source>
        <dbReference type="ARBA" id="ARBA00023027"/>
    </source>
</evidence>
<dbReference type="GO" id="GO:0009090">
    <property type="term" value="P:homoserine biosynthetic process"/>
    <property type="evidence" value="ECO:0007669"/>
    <property type="project" value="UniProtKB-ARBA"/>
</dbReference>
<dbReference type="SUPFAM" id="SSF51735">
    <property type="entry name" value="NAD(P)-binding Rossmann-fold domains"/>
    <property type="match status" value="1"/>
</dbReference>
<comment type="function">
    <text evidence="23">Bifunctional aspartate kinase and homoserine dehydrogenase that catalyzes the first and the third steps toward the synthesis of lysine, methionine and threonine from aspartate.</text>
</comment>
<comment type="pathway">
    <text evidence="3">Amino-acid biosynthesis; L-methionine biosynthesis via de novo pathway; L-homoserine from L-aspartate: step 1/3.</text>
</comment>
<evidence type="ECO:0000256" key="26">
    <source>
        <dbReference type="ARBA" id="ARBA00049031"/>
    </source>
</evidence>
<comment type="catalytic activity">
    <reaction evidence="24">
        <text>L-aspartate + ATP = 4-phospho-L-aspartate + ADP</text>
        <dbReference type="Rhea" id="RHEA:23776"/>
        <dbReference type="ChEBI" id="CHEBI:29991"/>
        <dbReference type="ChEBI" id="CHEBI:30616"/>
        <dbReference type="ChEBI" id="CHEBI:57535"/>
        <dbReference type="ChEBI" id="CHEBI:456216"/>
        <dbReference type="EC" id="2.7.2.4"/>
    </reaction>
    <physiologicalReaction direction="left-to-right" evidence="24">
        <dbReference type="Rhea" id="RHEA:23777"/>
    </physiologicalReaction>
</comment>
<evidence type="ECO:0000256" key="5">
    <source>
        <dbReference type="ARBA" id="ARBA00005062"/>
    </source>
</evidence>
<evidence type="ECO:0000256" key="15">
    <source>
        <dbReference type="ARBA" id="ARBA00022777"/>
    </source>
</evidence>
<dbReference type="InterPro" id="IPR036393">
    <property type="entry name" value="AceGlu_kinase-like_sf"/>
</dbReference>
<dbReference type="GO" id="GO:0009086">
    <property type="term" value="P:methionine biosynthetic process"/>
    <property type="evidence" value="ECO:0007669"/>
    <property type="project" value="UniProtKB-KW"/>
</dbReference>
<dbReference type="PIRSF" id="PIRSF000727">
    <property type="entry name" value="ThrA"/>
    <property type="match status" value="1"/>
</dbReference>
<comment type="subunit">
    <text evidence="9">Homotetramer.</text>
</comment>
<dbReference type="InterPro" id="IPR001048">
    <property type="entry name" value="Asp/Glu/Uridylate_kinase"/>
</dbReference>
<dbReference type="InterPro" id="IPR001342">
    <property type="entry name" value="HDH_cat"/>
</dbReference>
<comment type="similarity">
    <text evidence="8">In the N-terminal section; belongs to the aspartokinase family.</text>
</comment>
<comment type="catalytic activity">
    <reaction evidence="26">
        <text>L-homoserine + NAD(+) = L-aspartate 4-semialdehyde + NADH + H(+)</text>
        <dbReference type="Rhea" id="RHEA:15757"/>
        <dbReference type="ChEBI" id="CHEBI:15378"/>
        <dbReference type="ChEBI" id="CHEBI:57476"/>
        <dbReference type="ChEBI" id="CHEBI:57540"/>
        <dbReference type="ChEBI" id="CHEBI:57945"/>
        <dbReference type="ChEBI" id="CHEBI:537519"/>
        <dbReference type="EC" id="1.1.1.3"/>
    </reaction>
    <physiologicalReaction direction="right-to-left" evidence="26">
        <dbReference type="Rhea" id="RHEA:15759"/>
    </physiologicalReaction>
</comment>
<dbReference type="SUPFAM" id="SSF53633">
    <property type="entry name" value="Carbamate kinase-like"/>
    <property type="match status" value="1"/>
</dbReference>
<dbReference type="Pfam" id="PF00696">
    <property type="entry name" value="AA_kinase"/>
    <property type="match status" value="1"/>
</dbReference>
<keyword evidence="16" id="KW-0067">ATP-binding</keyword>
<dbReference type="Gene3D" id="3.30.360.10">
    <property type="entry name" value="Dihydrodipicolinate Reductase, domain 2"/>
    <property type="match status" value="1"/>
</dbReference>
<evidence type="ECO:0000256" key="4">
    <source>
        <dbReference type="ARBA" id="ARBA00005056"/>
    </source>
</evidence>
<keyword evidence="20" id="KW-0915">Sodium</keyword>
<dbReference type="GO" id="GO:0004072">
    <property type="term" value="F:aspartate kinase activity"/>
    <property type="evidence" value="ECO:0007669"/>
    <property type="project" value="UniProtKB-EC"/>
</dbReference>
<dbReference type="GeneID" id="78316938"/>
<dbReference type="GO" id="GO:0009088">
    <property type="term" value="P:threonine biosynthetic process"/>
    <property type="evidence" value="ECO:0007669"/>
    <property type="project" value="UniProtKB-UniPathway"/>
</dbReference>
<dbReference type="Gene3D" id="3.30.70.260">
    <property type="match status" value="1"/>
</dbReference>
<dbReference type="NCBIfam" id="TIGR00657">
    <property type="entry name" value="asp_kinases"/>
    <property type="match status" value="1"/>
</dbReference>
<organism evidence="28 29">
    <name type="scientific">Treponema porcinum</name>
    <dbReference type="NCBI Taxonomy" id="261392"/>
    <lineage>
        <taxon>Bacteria</taxon>
        <taxon>Pseudomonadati</taxon>
        <taxon>Spirochaetota</taxon>
        <taxon>Spirochaetia</taxon>
        <taxon>Spirochaetales</taxon>
        <taxon>Treponemataceae</taxon>
        <taxon>Treponema</taxon>
    </lineage>
</organism>
<dbReference type="InterPro" id="IPR001341">
    <property type="entry name" value="Asp_kinase"/>
</dbReference>
<dbReference type="FunFam" id="3.30.360.10:FF:000006">
    <property type="entry name" value="Bifunctional aspartokinase/homoserine dehydrogenase"/>
    <property type="match status" value="1"/>
</dbReference>
<keyword evidence="21" id="KW-0486">Methionine biosynthesis</keyword>
<dbReference type="OrthoDB" id="9799110at2"/>
<gene>
    <name evidence="28" type="ORF">SAMN02745149_01654</name>
</gene>
<keyword evidence="18" id="KW-0560">Oxidoreductase</keyword>
<evidence type="ECO:0000313" key="28">
    <source>
        <dbReference type="EMBL" id="SJZ56278.1"/>
    </source>
</evidence>
<evidence type="ECO:0000256" key="22">
    <source>
        <dbReference type="ARBA" id="ARBA00023268"/>
    </source>
</evidence>
<comment type="pathway">
    <text evidence="6">Amino-acid biosynthesis; L-threonine biosynthesis; L-threonine from L-aspartate: step 1/5.</text>
</comment>
<keyword evidence="17" id="KW-0521">NADP</keyword>
<protein>
    <submittedName>
        <fullName evidence="28">Aspartate kinase</fullName>
    </submittedName>
</protein>
<evidence type="ECO:0000256" key="24">
    <source>
        <dbReference type="ARBA" id="ARBA00048561"/>
    </source>
</evidence>
<dbReference type="NCBIfam" id="NF006959">
    <property type="entry name" value="PRK09436.1"/>
    <property type="match status" value="1"/>
</dbReference>
<comment type="cofactor">
    <cofactor evidence="1">
        <name>a metal cation</name>
        <dbReference type="ChEBI" id="CHEBI:25213"/>
    </cofactor>
</comment>
<dbReference type="InterPro" id="IPR005106">
    <property type="entry name" value="Asp/hSer_DH_NAD-bd"/>
</dbReference>
<keyword evidence="14" id="KW-0547">Nucleotide-binding</keyword>
<evidence type="ECO:0000256" key="14">
    <source>
        <dbReference type="ARBA" id="ARBA00022741"/>
    </source>
</evidence>
<dbReference type="PROSITE" id="PS51671">
    <property type="entry name" value="ACT"/>
    <property type="match status" value="1"/>
</dbReference>
<dbReference type="FunFam" id="3.30.2130.10:FF:000001">
    <property type="entry name" value="Bifunctional aspartokinase/homoserine dehydrogenase"/>
    <property type="match status" value="1"/>
</dbReference>
<dbReference type="Gene3D" id="3.40.1160.10">
    <property type="entry name" value="Acetylglutamate kinase-like"/>
    <property type="match status" value="1"/>
</dbReference>
<keyword evidence="19" id="KW-0520">NAD</keyword>
<comment type="catalytic activity">
    <reaction evidence="25">
        <text>L-homoserine + NADP(+) = L-aspartate 4-semialdehyde + NADPH + H(+)</text>
        <dbReference type="Rhea" id="RHEA:15761"/>
        <dbReference type="ChEBI" id="CHEBI:15378"/>
        <dbReference type="ChEBI" id="CHEBI:57476"/>
        <dbReference type="ChEBI" id="CHEBI:57783"/>
        <dbReference type="ChEBI" id="CHEBI:58349"/>
        <dbReference type="ChEBI" id="CHEBI:537519"/>
        <dbReference type="EC" id="1.1.1.3"/>
    </reaction>
    <physiologicalReaction direction="right-to-left" evidence="25">
        <dbReference type="Rhea" id="RHEA:15763"/>
    </physiologicalReaction>
</comment>
<evidence type="ECO:0000256" key="21">
    <source>
        <dbReference type="ARBA" id="ARBA00023167"/>
    </source>
</evidence>
<dbReference type="UniPathway" id="UPA00034">
    <property type="reaction ID" value="UER00015"/>
</dbReference>
<keyword evidence="22" id="KW-0511">Multifunctional enzyme</keyword>
<dbReference type="InterPro" id="IPR054352">
    <property type="entry name" value="ACT_Aspartokinase"/>
</dbReference>
<dbReference type="InterPro" id="IPR002912">
    <property type="entry name" value="ACT_dom"/>
</dbReference>
<dbReference type="UniPathway" id="UPA00050">
    <property type="reaction ID" value="UER00063"/>
</dbReference>
<evidence type="ECO:0000256" key="11">
    <source>
        <dbReference type="ARBA" id="ARBA00022679"/>
    </source>
</evidence>
<dbReference type="Pfam" id="PF00742">
    <property type="entry name" value="Homoserine_dh"/>
    <property type="match status" value="1"/>
</dbReference>
<evidence type="ECO:0000256" key="10">
    <source>
        <dbReference type="ARBA" id="ARBA00022605"/>
    </source>
</evidence>
<keyword evidence="10" id="KW-0028">Amino-acid biosynthesis</keyword>
<accession>A0A1T4LP29</accession>
<feature type="domain" description="ACT" evidence="27">
    <location>
        <begin position="332"/>
        <end position="404"/>
    </location>
</feature>
<dbReference type="Gene3D" id="3.30.2130.10">
    <property type="entry name" value="VC0802-like"/>
    <property type="match status" value="1"/>
</dbReference>
<proteinExistence type="inferred from homology"/>
<evidence type="ECO:0000256" key="25">
    <source>
        <dbReference type="ARBA" id="ARBA00048841"/>
    </source>
</evidence>
<evidence type="ECO:0000256" key="17">
    <source>
        <dbReference type="ARBA" id="ARBA00022857"/>
    </source>
</evidence>
<evidence type="ECO:0000256" key="13">
    <source>
        <dbReference type="ARBA" id="ARBA00022723"/>
    </source>
</evidence>
<sequence length="834" mass="90879">MLTLKFGGTSMANASRILSSADIIISRAKEDRLSVVVSAVAGVSNSLQAAIDAYTTGNTSTDYVCDIKKIHKEICLDLESKVKGFDSDKVMAVLEPNFVELEKLLAGCLSFGECPDTVYCRIMGMGELLSSPIMENVLRAKGQSILLLDSRKFIFTAGSQKEGEADYGRCADACLPYRDGEANGQTRILLFPGFVCSWTGSGGHKNAVMGLLGRNGSDFSAAILGASLGVKRVEFWTDVDGVFTADPRVVKDAIVVDDMTYEEAMELSFFGSKVLHPKTLAPLQAKGIEAWSLNSHNPLARGTRIGKGPFESRRKSSICGISCLKKVAMISVGGTGMRGRTGTASRIFNAVSSANASILLITQSSSEYTISFCVRDSEAEAVSEAVSKEFELEIREKIIDEIEVRHGCAIVSVVGDGMISNRGVASKFLNALSSQDINILAIAQGSSERCISCVIGGDCGDTAVRVVHRFFFNTAQSIEVFAFGAGTIGGTMIDQIYQQHDKLLQQNIDVKVLAITTIDGMNLSEDGLDLSNWRNDMKKPMYKFGPENVDDIIKFVKEKKPLNPVFVDCTASYDLPDRYLDILNAGMSIATPNKRANSKNIEFYHELRRTANKMHRRFLYETNVGAGLPIIDTLQNLYKSGDKLVSFNGIMSGSLSYIFGKLDEGVPFSKAVLEAKSLRYTEPDPRDDLNGMDVARKALIIARESGFDIELDDITMYKVFPESFDSSGSVEEFLEKLPQVDDYFAQKIESLKKQGKVLRMGASIKDGKVSVGMMEVGQDDPLYGVRGGENAFVFYTERYQPIPLTVRGYGAGAGVTAAGVFGDILRTVSFNPER</sequence>
<evidence type="ECO:0000313" key="29">
    <source>
        <dbReference type="Proteomes" id="UP000190423"/>
    </source>
</evidence>
<evidence type="ECO:0000256" key="7">
    <source>
        <dbReference type="ARBA" id="ARBA00007952"/>
    </source>
</evidence>
<name>A0A1T4LP29_TREPO</name>
<dbReference type="InterPro" id="IPR049638">
    <property type="entry name" value="AK-HD"/>
</dbReference>
<dbReference type="STRING" id="261392.SAMN02745149_01654"/>
<dbReference type="CDD" id="cd04921">
    <property type="entry name" value="ACT_AKi-HSDH-ThrA-like_1"/>
    <property type="match status" value="1"/>
</dbReference>
<keyword evidence="15 28" id="KW-0418">Kinase</keyword>
<evidence type="ECO:0000256" key="16">
    <source>
        <dbReference type="ARBA" id="ARBA00022840"/>
    </source>
</evidence>
<dbReference type="RefSeq" id="WP_078933554.1">
    <property type="nucleotide sequence ID" value="NZ_FUWG01000012.1"/>
</dbReference>
<comment type="pathway">
    <text evidence="2">Amino-acid biosynthesis; L-lysine biosynthesis via DAP pathway; (S)-tetrahydrodipicolinate from L-aspartate: step 1/4.</text>
</comment>
<dbReference type="GO" id="GO:0050661">
    <property type="term" value="F:NADP binding"/>
    <property type="evidence" value="ECO:0007669"/>
    <property type="project" value="InterPro"/>
</dbReference>
<dbReference type="InterPro" id="IPR036291">
    <property type="entry name" value="NAD(P)-bd_dom_sf"/>
</dbReference>
<evidence type="ECO:0000256" key="8">
    <source>
        <dbReference type="ARBA" id="ARBA00010046"/>
    </source>
</evidence>
<dbReference type="InterPro" id="IPR042199">
    <property type="entry name" value="AsparK_Bifunc_asparK/hSer_DH"/>
</dbReference>
<evidence type="ECO:0000256" key="18">
    <source>
        <dbReference type="ARBA" id="ARBA00023002"/>
    </source>
</evidence>
<comment type="pathway">
    <text evidence="4">Amino-acid biosynthesis; L-threonine biosynthesis; L-threonine from L-aspartate: step 3/5.</text>
</comment>
<evidence type="ECO:0000256" key="3">
    <source>
        <dbReference type="ARBA" id="ARBA00004986"/>
    </source>
</evidence>
<dbReference type="InterPro" id="IPR011147">
    <property type="entry name" value="Bifunc_Aspkin/hSer_DH"/>
</dbReference>
<evidence type="ECO:0000256" key="1">
    <source>
        <dbReference type="ARBA" id="ARBA00001920"/>
    </source>
</evidence>
<dbReference type="GO" id="GO:0004412">
    <property type="term" value="F:homoserine dehydrogenase activity"/>
    <property type="evidence" value="ECO:0007669"/>
    <property type="project" value="UniProtKB-EC"/>
</dbReference>
<keyword evidence="13" id="KW-0479">Metal-binding</keyword>